<dbReference type="InterPro" id="IPR000157">
    <property type="entry name" value="TIR_dom"/>
</dbReference>
<dbReference type="PRINTS" id="PR00364">
    <property type="entry name" value="DISEASERSIST"/>
</dbReference>
<comment type="catalytic activity">
    <reaction evidence="7">
        <text>NAD(+) + H2O = ADP-D-ribose + nicotinamide + H(+)</text>
        <dbReference type="Rhea" id="RHEA:16301"/>
        <dbReference type="ChEBI" id="CHEBI:15377"/>
        <dbReference type="ChEBI" id="CHEBI:15378"/>
        <dbReference type="ChEBI" id="CHEBI:17154"/>
        <dbReference type="ChEBI" id="CHEBI:57540"/>
        <dbReference type="ChEBI" id="CHEBI:57967"/>
        <dbReference type="EC" id="3.2.2.6"/>
    </reaction>
    <physiologicalReaction direction="left-to-right" evidence="7">
        <dbReference type="Rhea" id="RHEA:16302"/>
    </physiologicalReaction>
</comment>
<dbReference type="PANTHER" id="PTHR11017">
    <property type="entry name" value="LEUCINE-RICH REPEAT-CONTAINING PROTEIN"/>
    <property type="match status" value="1"/>
</dbReference>
<keyword evidence="3" id="KW-0677">Repeat</keyword>
<dbReference type="GO" id="GO:0006952">
    <property type="term" value="P:defense response"/>
    <property type="evidence" value="ECO:0007669"/>
    <property type="project" value="UniProtKB-KW"/>
</dbReference>
<gene>
    <name evidence="10" type="ORF">FNV43_RR10084</name>
</gene>
<organism evidence="10 11">
    <name type="scientific">Rhamnella rubrinervis</name>
    <dbReference type="NCBI Taxonomy" id="2594499"/>
    <lineage>
        <taxon>Eukaryota</taxon>
        <taxon>Viridiplantae</taxon>
        <taxon>Streptophyta</taxon>
        <taxon>Embryophyta</taxon>
        <taxon>Tracheophyta</taxon>
        <taxon>Spermatophyta</taxon>
        <taxon>Magnoliopsida</taxon>
        <taxon>eudicotyledons</taxon>
        <taxon>Gunneridae</taxon>
        <taxon>Pentapetalae</taxon>
        <taxon>rosids</taxon>
        <taxon>fabids</taxon>
        <taxon>Rosales</taxon>
        <taxon>Rhamnaceae</taxon>
        <taxon>rhamnoid group</taxon>
        <taxon>Rhamneae</taxon>
        <taxon>Rhamnella</taxon>
    </lineage>
</organism>
<keyword evidence="6" id="KW-0520">NAD</keyword>
<dbReference type="Gene3D" id="3.40.50.300">
    <property type="entry name" value="P-loop containing nucleotide triphosphate hydrolases"/>
    <property type="match status" value="1"/>
</dbReference>
<keyword evidence="5" id="KW-0611">Plant defense</keyword>
<dbReference type="InterPro" id="IPR055414">
    <property type="entry name" value="LRR_R13L4/SHOC2-like"/>
</dbReference>
<dbReference type="OrthoDB" id="1188997at2759"/>
<protein>
    <recommendedName>
        <fullName evidence="1">ADP-ribosyl cyclase/cyclic ADP-ribose hydrolase</fullName>
        <ecNumber evidence="1">3.2.2.6</ecNumber>
    </recommendedName>
</protein>
<accession>A0A8K0HB43</accession>
<dbReference type="InterPro" id="IPR002182">
    <property type="entry name" value="NB-ARC"/>
</dbReference>
<dbReference type="GO" id="GO:0007165">
    <property type="term" value="P:signal transduction"/>
    <property type="evidence" value="ECO:0007669"/>
    <property type="project" value="InterPro"/>
</dbReference>
<dbReference type="GO" id="GO:0061809">
    <property type="term" value="F:NAD+ nucleosidase activity, cyclic ADP-ribose generating"/>
    <property type="evidence" value="ECO:0007669"/>
    <property type="project" value="UniProtKB-EC"/>
</dbReference>
<evidence type="ECO:0000256" key="5">
    <source>
        <dbReference type="ARBA" id="ARBA00022821"/>
    </source>
</evidence>
<keyword evidence="2" id="KW-0433">Leucine-rich repeat</keyword>
<evidence type="ECO:0000256" key="2">
    <source>
        <dbReference type="ARBA" id="ARBA00022614"/>
    </source>
</evidence>
<dbReference type="SMART" id="SM00382">
    <property type="entry name" value="AAA"/>
    <property type="match status" value="1"/>
</dbReference>
<evidence type="ECO:0000256" key="3">
    <source>
        <dbReference type="ARBA" id="ARBA00022737"/>
    </source>
</evidence>
<dbReference type="PANTHER" id="PTHR11017:SF479">
    <property type="entry name" value="DISEASE RESISTANCE PROTEIN (TIR-NBS-LRR CLASS) FAMILY"/>
    <property type="match status" value="1"/>
</dbReference>
<dbReference type="SUPFAM" id="SSF52200">
    <property type="entry name" value="Toll/Interleukin receptor TIR domain"/>
    <property type="match status" value="1"/>
</dbReference>
<dbReference type="InterPro" id="IPR027417">
    <property type="entry name" value="P-loop_NTPase"/>
</dbReference>
<dbReference type="SUPFAM" id="SSF52540">
    <property type="entry name" value="P-loop containing nucleoside triphosphate hydrolases"/>
    <property type="match status" value="1"/>
</dbReference>
<dbReference type="EMBL" id="VOIH02000004">
    <property type="protein sequence ID" value="KAF3449356.1"/>
    <property type="molecule type" value="Genomic_DNA"/>
</dbReference>
<evidence type="ECO:0000256" key="1">
    <source>
        <dbReference type="ARBA" id="ARBA00011982"/>
    </source>
</evidence>
<dbReference type="PROSITE" id="PS50104">
    <property type="entry name" value="TIR"/>
    <property type="match status" value="1"/>
</dbReference>
<dbReference type="Pfam" id="PF20160">
    <property type="entry name" value="C-JID"/>
    <property type="match status" value="1"/>
</dbReference>
<dbReference type="SUPFAM" id="SSF46785">
    <property type="entry name" value="Winged helix' DNA-binding domain"/>
    <property type="match status" value="1"/>
</dbReference>
<dbReference type="Gene3D" id="3.80.10.10">
    <property type="entry name" value="Ribonuclease Inhibitor"/>
    <property type="match status" value="2"/>
</dbReference>
<dbReference type="InterPro" id="IPR036390">
    <property type="entry name" value="WH_DNA-bd_sf"/>
</dbReference>
<dbReference type="InterPro" id="IPR003593">
    <property type="entry name" value="AAA+_ATPase"/>
</dbReference>
<dbReference type="FunFam" id="3.40.50.10140:FF:000007">
    <property type="entry name" value="Disease resistance protein (TIR-NBS-LRR class)"/>
    <property type="match status" value="1"/>
</dbReference>
<dbReference type="Gene3D" id="3.40.50.10140">
    <property type="entry name" value="Toll/interleukin-1 receptor homology (TIR) domain"/>
    <property type="match status" value="1"/>
</dbReference>
<proteinExistence type="predicted"/>
<dbReference type="SMART" id="SM00255">
    <property type="entry name" value="TIR"/>
    <property type="match status" value="1"/>
</dbReference>
<dbReference type="SUPFAM" id="SSF52058">
    <property type="entry name" value="L domain-like"/>
    <property type="match status" value="1"/>
</dbReference>
<dbReference type="InterPro" id="IPR045344">
    <property type="entry name" value="C-JID"/>
</dbReference>
<evidence type="ECO:0000259" key="9">
    <source>
        <dbReference type="PROSITE" id="PS50104"/>
    </source>
</evidence>
<sequence length="1257" mass="142324">MAASSSSHPPPPLDKHDVFISFRGGDTRYTFTSFLYEELRRNQIKAYMDVREFETGDKISPALEKAIKESKISVIIFSENYASSTWCLNELVLILKCMEKNGQTVLPVFYLIDAFIVRDQTKSYAVAFEEHKKSFNDTQLNKWRKALKDATYLHGLNSKEYRSGPLLVAKIVDDVWSQLRKRQTSNDLYKGFYGIPERIGEIERLLSINGSTGARVIGICGMGGSGKTTLASAIFQKLHRDFEGHCFLKNVKDASAGHRLDELRNKLLIDLFKDRAILSVDTPHVASLPIGDRFRSIKVLIVLDDVDSSSDLQYLIKEPYEEFGLGSRIIVTARDAQVLKNVADQIYQVELLNETESLDLFHLHAFKNERPAKDYEMLSGRVAYYANGNPLALTLLAKMLHSRPIEEWWSALKKMEKVPNKDIQKVLRTSYEGLDDMEKDLFLDIACFFSHPNYNEFKRHEVESILDEESTIGISVLNDKSLITIDEYDKVISMHNLLQQMAFAMVCEEHKEPGNRSRLWIAKDISRVLETDSGTETIKSIRLHLCELEGDLNVSPAAFSKMSNLQYFQITTHERAKFRLLPHNACALQLHPTNKLRYFGWEFYPYESFPSGLSLENLVQLNLTDSQIVEFWNEDQQAPALEKLKFLELHGSKKLTQIPNLSRAINIERICLARCASLVRVPSYFKDLHKLQFLDLTDCSNLVNVEGIPSGENLKYLRLGGTAIEAVPSSIGCLSGLLVLNLHDCTMLENLPTSICKLKSLQVLDLSGCLGLENFPEILEPMESLMHISLRGTMIKELPQSSIENLKAHFDLDLSHCENIEFLLSDLCRSRNIDKLVKLNVSYCENLKSIPQFPPSLTNLDASDCKSLETISSWRTPLIQEMRSFLCMCCSYRFDNCQKLDQNTRNNVIPRGASLEILSLARSTDKLESKCGHGLSLAFCYPGGDIPNYFISRESGTTINIDLRPNWCDANFLGFAFCFVLDLVEVGCEKLFDHTRITECQFRFMNDDGSVVYPCKVPVKLHLQCSKLNSDHVLILYDHDLSRKKLQETFGANWSSISTIVTKASFDFRLSLHYVDGSKSKLPVFRGGDVWSNYIGCNRCCKIIKKCGIWLIYDQEDGGQLMNIDQKPKEEETKRFAEHSQVSGGSTLEDVCLGDDKVNANTAAVAAEEEESQCVVQLSQVSGESTSTNEVVRFADEKVNTNNEVEEEETRRLAQLSIVSGASTSHEVVCIEDEKVKEDESYPNKSSSSKIHFTTKL</sequence>
<feature type="domain" description="TIR" evidence="9">
    <location>
        <begin position="14"/>
        <end position="179"/>
    </location>
</feature>
<dbReference type="GO" id="GO:0051707">
    <property type="term" value="P:response to other organism"/>
    <property type="evidence" value="ECO:0007669"/>
    <property type="project" value="UniProtKB-ARBA"/>
</dbReference>
<dbReference type="InterPro" id="IPR058192">
    <property type="entry name" value="WHD_ROQ1-like"/>
</dbReference>
<dbReference type="AlphaFoldDB" id="A0A8K0HB43"/>
<dbReference type="InterPro" id="IPR042197">
    <property type="entry name" value="Apaf_helical"/>
</dbReference>
<feature type="region of interest" description="Disordered" evidence="8">
    <location>
        <begin position="1236"/>
        <end position="1257"/>
    </location>
</feature>
<dbReference type="EC" id="3.2.2.6" evidence="1"/>
<keyword evidence="11" id="KW-1185">Reference proteome</keyword>
<dbReference type="Gene3D" id="1.10.8.430">
    <property type="entry name" value="Helical domain of apoptotic protease-activating factors"/>
    <property type="match status" value="1"/>
</dbReference>
<evidence type="ECO:0000256" key="8">
    <source>
        <dbReference type="SAM" id="MobiDB-lite"/>
    </source>
</evidence>
<dbReference type="InterPro" id="IPR032675">
    <property type="entry name" value="LRR_dom_sf"/>
</dbReference>
<dbReference type="Pfam" id="PF00931">
    <property type="entry name" value="NB-ARC"/>
    <property type="match status" value="1"/>
</dbReference>
<feature type="compositionally biased region" description="Polar residues" evidence="8">
    <location>
        <begin position="1243"/>
        <end position="1257"/>
    </location>
</feature>
<evidence type="ECO:0000313" key="11">
    <source>
        <dbReference type="Proteomes" id="UP000796880"/>
    </source>
</evidence>
<evidence type="ECO:0000256" key="4">
    <source>
        <dbReference type="ARBA" id="ARBA00022801"/>
    </source>
</evidence>
<dbReference type="Pfam" id="PF23282">
    <property type="entry name" value="WHD_ROQ1"/>
    <property type="match status" value="1"/>
</dbReference>
<dbReference type="InterPro" id="IPR044974">
    <property type="entry name" value="Disease_R_plants"/>
</dbReference>
<keyword evidence="4" id="KW-0378">Hydrolase</keyword>
<reference evidence="10" key="1">
    <citation type="submission" date="2020-03" db="EMBL/GenBank/DDBJ databases">
        <title>A high-quality chromosome-level genome assembly of a woody plant with both climbing and erect habits, Rhamnella rubrinervis.</title>
        <authorList>
            <person name="Lu Z."/>
            <person name="Yang Y."/>
            <person name="Zhu X."/>
            <person name="Sun Y."/>
        </authorList>
    </citation>
    <scope>NUCLEOTIDE SEQUENCE</scope>
    <source>
        <strain evidence="10">BYM</strain>
        <tissue evidence="10">Leaf</tissue>
    </source>
</reference>
<dbReference type="Proteomes" id="UP000796880">
    <property type="component" value="Unassembled WGS sequence"/>
</dbReference>
<dbReference type="Pfam" id="PF01582">
    <property type="entry name" value="TIR"/>
    <property type="match status" value="1"/>
</dbReference>
<evidence type="ECO:0000313" key="10">
    <source>
        <dbReference type="EMBL" id="KAF3449356.1"/>
    </source>
</evidence>
<comment type="caution">
    <text evidence="10">The sequence shown here is derived from an EMBL/GenBank/DDBJ whole genome shotgun (WGS) entry which is preliminary data.</text>
</comment>
<dbReference type="GO" id="GO:0043531">
    <property type="term" value="F:ADP binding"/>
    <property type="evidence" value="ECO:0007669"/>
    <property type="project" value="InterPro"/>
</dbReference>
<dbReference type="InterPro" id="IPR035897">
    <property type="entry name" value="Toll_tir_struct_dom_sf"/>
</dbReference>
<dbReference type="Pfam" id="PF23598">
    <property type="entry name" value="LRR_14"/>
    <property type="match status" value="1"/>
</dbReference>
<evidence type="ECO:0000256" key="7">
    <source>
        <dbReference type="ARBA" id="ARBA00047304"/>
    </source>
</evidence>
<evidence type="ECO:0000256" key="6">
    <source>
        <dbReference type="ARBA" id="ARBA00023027"/>
    </source>
</evidence>
<name>A0A8K0HB43_9ROSA</name>